<sequence length="719" mass="79149">MLCWGYWSLGQPGISSNLRGIVAEPQVCRFVSDRSIKEVACGGNHSVFLLEDGEVYTCGVNSKGQLGHEREGNKPEQIGALADQHIVHVACGESHSLALSDRGQLFSWGAGSDGQLGLMTTEDSVAVPRLIQKLNQQTILQVSCGNWHCLALAADGQFFTWGKNSHGQLGLGKEFPSQTSPQRVRSLEGIPLAQVAAGGAHSFALSLSGAVFGWGMNNAGQLGLSDEKGQGPDTDMKMSGGEAELEIREAMQALLPRTPKGTTRTSTSLLSEGEEMKGFEESSGLAMCNWKTGKRGKVGRIRLYRESPCHVKLLRTQKVVYISCGEEHTAVLTKSGGVFTFGAGSCGQLGHGSMNDEVNPRRVLELMGSEVTQIACGRQHTLAFVPSSGLIYAFGCGARGQLGTGHTCNVKCPSPVKGYWAAHSGQLSARADRFKYRVVKQIFSGGDQTFVLCSTYENSSPAVDFRTVNQTHYTHLINDETLAIWRQKLSEHNNANTMNGVVQILSSAACWNGSFLEKKIDEHFKTSSKIPGIDLNSTRVLFEKLMHSQHSVILEQILNSFESCLIPQLSSSPPDVEAMRIYLILPEFPLLQDSKYYITLTIPLAMAILRLDTNPSKVLDNWWSQSCPKYFLRLVTLYKDAVLYLLKGRKTFLIPVVFTSYVTAALKLLKKLYKVNLRVKHVEYDKFYIPEISSLVDIQEDYLMWFLHQAGMHIQGHKA</sequence>
<feature type="repeat" description="RCC1" evidence="2">
    <location>
        <begin position="336"/>
        <end position="387"/>
    </location>
</feature>
<feature type="repeat" description="RCC1" evidence="2">
    <location>
        <begin position="1"/>
        <end position="52"/>
    </location>
</feature>
<dbReference type="PANTHER" id="PTHR22872:SF9">
    <property type="entry name" value="X-LINKED RETINITIS PIGMENTOSA GTPASE REGULATOR"/>
    <property type="match status" value="1"/>
</dbReference>
<dbReference type="SUPFAM" id="SSF50985">
    <property type="entry name" value="RCC1/BLIP-II"/>
    <property type="match status" value="1"/>
</dbReference>
<dbReference type="PROSITE" id="PS00626">
    <property type="entry name" value="RCC1_2"/>
    <property type="match status" value="3"/>
</dbReference>
<dbReference type="PANTHER" id="PTHR22872">
    <property type="entry name" value="BTK-BINDING PROTEIN-RELATED"/>
    <property type="match status" value="1"/>
</dbReference>
<keyword evidence="1" id="KW-0677">Repeat</keyword>
<dbReference type="AlphaFoldDB" id="A0A061I235"/>
<dbReference type="InterPro" id="IPR051625">
    <property type="entry name" value="Signaling_Regulatory_Domain"/>
</dbReference>
<proteinExistence type="predicted"/>
<dbReference type="EC" id="6.3.2.-" evidence="4"/>
<feature type="repeat" description="RCC1" evidence="2">
    <location>
        <begin position="53"/>
        <end position="102"/>
    </location>
</feature>
<feature type="repeat" description="RCC1" evidence="2">
    <location>
        <begin position="103"/>
        <end position="155"/>
    </location>
</feature>
<evidence type="ECO:0000259" key="3">
    <source>
        <dbReference type="Pfam" id="PF25390"/>
    </source>
</evidence>
<dbReference type="Proteomes" id="UP000030759">
    <property type="component" value="Unassembled WGS sequence"/>
</dbReference>
<organism evidence="4 5">
    <name type="scientific">Cricetulus griseus</name>
    <name type="common">Chinese hamster</name>
    <name type="synonym">Cricetulus barabensis griseus</name>
    <dbReference type="NCBI Taxonomy" id="10029"/>
    <lineage>
        <taxon>Eukaryota</taxon>
        <taxon>Metazoa</taxon>
        <taxon>Chordata</taxon>
        <taxon>Craniata</taxon>
        <taxon>Vertebrata</taxon>
        <taxon>Euteleostomi</taxon>
        <taxon>Mammalia</taxon>
        <taxon>Eutheria</taxon>
        <taxon>Euarchontoglires</taxon>
        <taxon>Glires</taxon>
        <taxon>Rodentia</taxon>
        <taxon>Myomorpha</taxon>
        <taxon>Muroidea</taxon>
        <taxon>Cricetidae</taxon>
        <taxon>Cricetinae</taxon>
        <taxon>Cricetulus</taxon>
    </lineage>
</organism>
<name>A0A061I235_CRIGR</name>
<feature type="domain" description="RCC1-like" evidence="3">
    <location>
        <begin position="2"/>
        <end position="230"/>
    </location>
</feature>
<dbReference type="InterPro" id="IPR058923">
    <property type="entry name" value="RCC1-like_dom"/>
</dbReference>
<evidence type="ECO:0000313" key="5">
    <source>
        <dbReference type="Proteomes" id="UP000030759"/>
    </source>
</evidence>
<dbReference type="Gene3D" id="2.130.10.30">
    <property type="entry name" value="Regulator of chromosome condensation 1/beta-lactamase-inhibitor protein II"/>
    <property type="match status" value="3"/>
</dbReference>
<evidence type="ECO:0000313" key="4">
    <source>
        <dbReference type="EMBL" id="ERE66406.1"/>
    </source>
</evidence>
<dbReference type="PROSITE" id="PS50012">
    <property type="entry name" value="RCC1_3"/>
    <property type="match status" value="8"/>
</dbReference>
<dbReference type="FunFam" id="2.130.10.30:FF:000018">
    <property type="entry name" value="probable E3 ubiquitin-protein ligase HERC3 isoform X1"/>
    <property type="match status" value="1"/>
</dbReference>
<dbReference type="Pfam" id="PF00415">
    <property type="entry name" value="RCC1"/>
    <property type="match status" value="3"/>
</dbReference>
<dbReference type="PRINTS" id="PR00633">
    <property type="entry name" value="RCCNDNSATION"/>
</dbReference>
<reference evidence="5" key="1">
    <citation type="journal article" date="2013" name="Nat. Biotechnol.">
        <title>Chinese hamster genome sequenced from sorted chromosomes.</title>
        <authorList>
            <person name="Brinkrolf K."/>
            <person name="Rupp O."/>
            <person name="Laux H."/>
            <person name="Kollin F."/>
            <person name="Ernst W."/>
            <person name="Linke B."/>
            <person name="Kofler R."/>
            <person name="Romand S."/>
            <person name="Hesse F."/>
            <person name="Budach W.E."/>
            <person name="Galosy S."/>
            <person name="Muller D."/>
            <person name="Noll T."/>
            <person name="Wienberg J."/>
            <person name="Jostock T."/>
            <person name="Leonard M."/>
            <person name="Grillari J."/>
            <person name="Tauch A."/>
            <person name="Goesmann A."/>
            <person name="Helk B."/>
            <person name="Mott J.E."/>
            <person name="Puhler A."/>
            <person name="Borth N."/>
        </authorList>
    </citation>
    <scope>NUCLEOTIDE SEQUENCE [LARGE SCALE GENOMIC DNA]</scope>
    <source>
        <strain evidence="5">17A/GY</strain>
    </source>
</reference>
<feature type="repeat" description="RCC1" evidence="2">
    <location>
        <begin position="389"/>
        <end position="455"/>
    </location>
</feature>
<gene>
    <name evidence="4" type="ORF">H671_8g19467</name>
</gene>
<dbReference type="Pfam" id="PF25390">
    <property type="entry name" value="WD40_RLD"/>
    <property type="match status" value="1"/>
</dbReference>
<accession>A0A061I235</accession>
<feature type="repeat" description="RCC1" evidence="2">
    <location>
        <begin position="285"/>
        <end position="335"/>
    </location>
</feature>
<dbReference type="InterPro" id="IPR009091">
    <property type="entry name" value="RCC1/BLIP-II"/>
</dbReference>
<evidence type="ECO:0000256" key="1">
    <source>
        <dbReference type="ARBA" id="ARBA00022737"/>
    </source>
</evidence>
<evidence type="ECO:0000256" key="2">
    <source>
        <dbReference type="PROSITE-ProRule" id="PRU00235"/>
    </source>
</evidence>
<dbReference type="InterPro" id="IPR000408">
    <property type="entry name" value="Reg_chr_condens"/>
</dbReference>
<protein>
    <submittedName>
        <fullName evidence="4">Putative E3 ubiquitin-protein ligase HERC3-like protein</fullName>
        <ecNumber evidence="4">6.3.2.-</ecNumber>
    </submittedName>
</protein>
<feature type="repeat" description="RCC1" evidence="2">
    <location>
        <begin position="209"/>
        <end position="232"/>
    </location>
</feature>
<feature type="repeat" description="RCC1" evidence="2">
    <location>
        <begin position="156"/>
        <end position="208"/>
    </location>
</feature>
<dbReference type="EMBL" id="KE682683">
    <property type="protein sequence ID" value="ERE66406.1"/>
    <property type="molecule type" value="Genomic_DNA"/>
</dbReference>